<keyword evidence="6" id="KW-0472">Membrane</keyword>
<evidence type="ECO:0000256" key="5">
    <source>
        <dbReference type="ARBA" id="ARBA00022989"/>
    </source>
</evidence>
<dbReference type="GO" id="GO:0004016">
    <property type="term" value="F:adenylate cyclase activity"/>
    <property type="evidence" value="ECO:0007669"/>
    <property type="project" value="TreeGrafter"/>
</dbReference>
<evidence type="ECO:0000259" key="12">
    <source>
        <dbReference type="PROSITE" id="PS50125"/>
    </source>
</evidence>
<gene>
    <name evidence="13" type="ORF">WJX74_005323</name>
</gene>
<feature type="domain" description="Guanylate cyclase" evidence="12">
    <location>
        <begin position="999"/>
        <end position="1081"/>
    </location>
</feature>
<feature type="chain" id="PRO_5043856041" description="guanylate cyclase" evidence="10">
    <location>
        <begin position="26"/>
        <end position="1081"/>
    </location>
</feature>
<evidence type="ECO:0000256" key="1">
    <source>
        <dbReference type="ARBA" id="ARBA00004167"/>
    </source>
</evidence>
<dbReference type="AlphaFoldDB" id="A0AAW1SBG0"/>
<evidence type="ECO:0000259" key="11">
    <source>
        <dbReference type="PROSITE" id="PS50011"/>
    </source>
</evidence>
<feature type="signal peptide" evidence="10">
    <location>
        <begin position="1"/>
        <end position="25"/>
    </location>
</feature>
<dbReference type="InterPro" id="IPR050401">
    <property type="entry name" value="Cyclic_nucleotide_synthase"/>
</dbReference>
<reference evidence="13 14" key="1">
    <citation type="journal article" date="2024" name="Nat. Commun.">
        <title>Phylogenomics reveals the evolutionary origins of lichenization in chlorophyte algae.</title>
        <authorList>
            <person name="Puginier C."/>
            <person name="Libourel C."/>
            <person name="Otte J."/>
            <person name="Skaloud P."/>
            <person name="Haon M."/>
            <person name="Grisel S."/>
            <person name="Petersen M."/>
            <person name="Berrin J.G."/>
            <person name="Delaux P.M."/>
            <person name="Dal Grande F."/>
            <person name="Keller J."/>
        </authorList>
    </citation>
    <scope>NUCLEOTIDE SEQUENCE [LARGE SCALE GENOMIC DNA]</scope>
    <source>
        <strain evidence="13 14">SAG 2145</strain>
    </source>
</reference>
<dbReference type="SUPFAM" id="SSF55073">
    <property type="entry name" value="Nucleotide cyclase"/>
    <property type="match status" value="1"/>
</dbReference>
<dbReference type="GO" id="GO:0005524">
    <property type="term" value="F:ATP binding"/>
    <property type="evidence" value="ECO:0007669"/>
    <property type="project" value="InterPro"/>
</dbReference>
<evidence type="ECO:0000256" key="4">
    <source>
        <dbReference type="ARBA" id="ARBA00022741"/>
    </source>
</evidence>
<dbReference type="Pfam" id="PF00211">
    <property type="entry name" value="Guanylate_cyc"/>
    <property type="match status" value="1"/>
</dbReference>
<keyword evidence="3" id="KW-0812">Transmembrane</keyword>
<dbReference type="Proteomes" id="UP001438707">
    <property type="component" value="Unassembled WGS sequence"/>
</dbReference>
<dbReference type="PANTHER" id="PTHR11920:SF335">
    <property type="entry name" value="GUANYLATE CYCLASE"/>
    <property type="match status" value="1"/>
</dbReference>
<accession>A0AAW1SBG0</accession>
<comment type="subcellular location">
    <subcellularLocation>
        <location evidence="1">Membrane</location>
        <topology evidence="1">Single-pass membrane protein</topology>
    </subcellularLocation>
</comment>
<feature type="compositionally biased region" description="Polar residues" evidence="9">
    <location>
        <begin position="586"/>
        <end position="608"/>
    </location>
</feature>
<dbReference type="Gene3D" id="3.40.190.10">
    <property type="entry name" value="Periplasmic binding protein-like II"/>
    <property type="match status" value="1"/>
</dbReference>
<dbReference type="GO" id="GO:0005886">
    <property type="term" value="C:plasma membrane"/>
    <property type="evidence" value="ECO:0007669"/>
    <property type="project" value="TreeGrafter"/>
</dbReference>
<dbReference type="SUPFAM" id="SSF53850">
    <property type="entry name" value="Periplasmic binding protein-like II"/>
    <property type="match status" value="1"/>
</dbReference>
<feature type="domain" description="Protein kinase" evidence="11">
    <location>
        <begin position="689"/>
        <end position="949"/>
    </location>
</feature>
<dbReference type="PROSITE" id="PS50125">
    <property type="entry name" value="GUANYLATE_CYCLASE_2"/>
    <property type="match status" value="1"/>
</dbReference>
<dbReference type="InterPro" id="IPR000719">
    <property type="entry name" value="Prot_kinase_dom"/>
</dbReference>
<evidence type="ECO:0000313" key="14">
    <source>
        <dbReference type="Proteomes" id="UP001438707"/>
    </source>
</evidence>
<proteinExistence type="predicted"/>
<feature type="region of interest" description="Disordered" evidence="9">
    <location>
        <begin position="516"/>
        <end position="652"/>
    </location>
</feature>
<comment type="caution">
    <text evidence="13">The sequence shown here is derived from an EMBL/GenBank/DDBJ whole genome shotgun (WGS) entry which is preliminary data.</text>
</comment>
<dbReference type="InterPro" id="IPR001054">
    <property type="entry name" value="A/G_cyclase"/>
</dbReference>
<keyword evidence="4" id="KW-0547">Nucleotide-binding</keyword>
<dbReference type="Pfam" id="PF07714">
    <property type="entry name" value="PK_Tyr_Ser-Thr"/>
    <property type="match status" value="1"/>
</dbReference>
<dbReference type="Gene3D" id="3.30.70.1230">
    <property type="entry name" value="Nucleotide cyclase"/>
    <property type="match status" value="1"/>
</dbReference>
<dbReference type="GO" id="GO:0004672">
    <property type="term" value="F:protein kinase activity"/>
    <property type="evidence" value="ECO:0007669"/>
    <property type="project" value="InterPro"/>
</dbReference>
<feature type="compositionally biased region" description="Low complexity" evidence="9">
    <location>
        <begin position="609"/>
        <end position="621"/>
    </location>
</feature>
<keyword evidence="10" id="KW-0732">Signal</keyword>
<evidence type="ECO:0000256" key="3">
    <source>
        <dbReference type="ARBA" id="ARBA00022692"/>
    </source>
</evidence>
<evidence type="ECO:0000256" key="9">
    <source>
        <dbReference type="SAM" id="MobiDB-lite"/>
    </source>
</evidence>
<keyword evidence="7" id="KW-0456">Lyase</keyword>
<protein>
    <recommendedName>
        <fullName evidence="2">guanylate cyclase</fullName>
        <ecNumber evidence="2">4.6.1.2</ecNumber>
    </recommendedName>
</protein>
<dbReference type="EMBL" id="JALJOS010000002">
    <property type="protein sequence ID" value="KAK9842983.1"/>
    <property type="molecule type" value="Genomic_DNA"/>
</dbReference>
<keyword evidence="8" id="KW-0141">cGMP biosynthesis</keyword>
<name>A0AAW1SBG0_9CHLO</name>
<evidence type="ECO:0000256" key="6">
    <source>
        <dbReference type="ARBA" id="ARBA00023136"/>
    </source>
</evidence>
<dbReference type="InterPro" id="IPR011009">
    <property type="entry name" value="Kinase-like_dom_sf"/>
</dbReference>
<evidence type="ECO:0000256" key="10">
    <source>
        <dbReference type="SAM" id="SignalP"/>
    </source>
</evidence>
<organism evidence="13 14">
    <name type="scientific">Apatococcus lobatus</name>
    <dbReference type="NCBI Taxonomy" id="904363"/>
    <lineage>
        <taxon>Eukaryota</taxon>
        <taxon>Viridiplantae</taxon>
        <taxon>Chlorophyta</taxon>
        <taxon>core chlorophytes</taxon>
        <taxon>Trebouxiophyceae</taxon>
        <taxon>Chlorellales</taxon>
        <taxon>Chlorellaceae</taxon>
        <taxon>Apatococcus</taxon>
    </lineage>
</organism>
<sequence>MLMPSRDAFRLSAALLGACFWSALAQDSNCTLRVIINTAAPFLFDGVYSNSSFEPTFNDFLNSKLQHELNCTFVTTTTFSQTEAYQAVSNGSADLLLTNSGTHACLTDQGLVAPIASIITLRRGVETANFGSVIFTLANRTDINTLHDLIGGKVVMGNPDTLGACQMQWGEFQKQGLSLFAIIRQAIFTQGYKYQTQVLLEGHADAGFSRPELLDFELMMNPAIRPDTFKIINQYPSPPGYPLPTSTGLMPEMSLDALNHVPFETRKKIAVALMGITANDTVAQQGSYSTWTTPNTYMPVHELQVEIGYWHDGQCSVSAGSNLDVDLVGYDLITCPPGMHKYEKGDAGRHCSQQDLLCPEGLECVCSPCYMKMELLGGWRLSLVIAGSILFACLLSLLLACQLPRWLLTPRVPMIPFHQLGLSNCPVVLGKGPTGLVLKGTYRGMAVAVKRVTLPEAGLPSTFDGISTTEAEEDGLIVAGSEMNNSLPLPRPSMAVSLMQWPSQLLESVIGPRPHKSEPLMTVMDNMPSEELPPPPALDSPQFSYPELDSKAVNDSVKQASVSMLPEGCSSQPNLPRPSPMKRFTSPFTGTALSSVPQGNEASPKNSCTLSDTTSGLGSTSPLVQGVNPLQSGMSESRASNDASRSPSRQASESASFPAAIVSPFSHAPSIINPFATMSEAELSGFEPSPGSTAIRMGWRGQPFMRKARYVCCWAAVCRCLNVRQQWARLAALKDVAGMMTLRHPNILPVLGASVEPESRVVCMVMAHMEKSTLSDLLHNETVEFDLEAILKMAQEIAAAMSYVHQARPALVYRTLSPSSLLLDRNNCLYLADFPVWSSRSTLRQMKSYICLTSPPEMIRQNVATPACDVYSYAMVLYEVIFRAEPFEKDSPEVVMEQLSAPKHRPRPVIFEPVDRALIPLVDLMKDCWEEEPGARPSFVEIEDRLAAIAIEMGSNLEDTRSMRRCKEQALLDQMLPPQVALALQEGRTVEPEFYKCVTIFFSDIVGFTAISGILQPQQIMNLLDRLYRRFDDLTAKYGLFKVETIGDSYLVVGNLRQKQPDHAARIARFAIDAVTAANNH</sequence>
<dbReference type="SUPFAM" id="SSF56112">
    <property type="entry name" value="Protein kinase-like (PK-like)"/>
    <property type="match status" value="1"/>
</dbReference>
<dbReference type="GO" id="GO:0001653">
    <property type="term" value="F:peptide receptor activity"/>
    <property type="evidence" value="ECO:0007669"/>
    <property type="project" value="TreeGrafter"/>
</dbReference>
<dbReference type="EC" id="4.6.1.2" evidence="2"/>
<evidence type="ECO:0000256" key="8">
    <source>
        <dbReference type="ARBA" id="ARBA00023293"/>
    </source>
</evidence>
<dbReference type="CDD" id="cd07302">
    <property type="entry name" value="CHD"/>
    <property type="match status" value="1"/>
</dbReference>
<dbReference type="Pfam" id="PF12974">
    <property type="entry name" value="Phosphonate-bd"/>
    <property type="match status" value="1"/>
</dbReference>
<evidence type="ECO:0000256" key="7">
    <source>
        <dbReference type="ARBA" id="ARBA00023239"/>
    </source>
</evidence>
<evidence type="ECO:0000256" key="2">
    <source>
        <dbReference type="ARBA" id="ARBA00012202"/>
    </source>
</evidence>
<dbReference type="PROSITE" id="PS50011">
    <property type="entry name" value="PROTEIN_KINASE_DOM"/>
    <property type="match status" value="1"/>
</dbReference>
<keyword evidence="5" id="KW-1133">Transmembrane helix</keyword>
<dbReference type="InterPro" id="IPR029787">
    <property type="entry name" value="Nucleotide_cyclase"/>
</dbReference>
<dbReference type="SMART" id="SM00044">
    <property type="entry name" value="CYCc"/>
    <property type="match status" value="1"/>
</dbReference>
<feature type="compositionally biased region" description="Polar residues" evidence="9">
    <location>
        <begin position="628"/>
        <end position="652"/>
    </location>
</feature>
<dbReference type="GO" id="GO:0004383">
    <property type="term" value="F:guanylate cyclase activity"/>
    <property type="evidence" value="ECO:0007669"/>
    <property type="project" value="UniProtKB-EC"/>
</dbReference>
<keyword evidence="14" id="KW-1185">Reference proteome</keyword>
<dbReference type="Gene3D" id="1.10.510.10">
    <property type="entry name" value="Transferase(Phosphotransferase) domain 1"/>
    <property type="match status" value="1"/>
</dbReference>
<evidence type="ECO:0000313" key="13">
    <source>
        <dbReference type="EMBL" id="KAK9842983.1"/>
    </source>
</evidence>
<dbReference type="InterPro" id="IPR001245">
    <property type="entry name" value="Ser-Thr/Tyr_kinase_cat_dom"/>
</dbReference>
<dbReference type="PANTHER" id="PTHR11920">
    <property type="entry name" value="GUANYLYL CYCLASE"/>
    <property type="match status" value="1"/>
</dbReference>
<dbReference type="GO" id="GO:0035556">
    <property type="term" value="P:intracellular signal transduction"/>
    <property type="evidence" value="ECO:0007669"/>
    <property type="project" value="InterPro"/>
</dbReference>
<dbReference type="GO" id="GO:0007168">
    <property type="term" value="P:receptor guanylyl cyclase signaling pathway"/>
    <property type="evidence" value="ECO:0007669"/>
    <property type="project" value="TreeGrafter"/>
</dbReference>